<dbReference type="EMBL" id="QFPP01000014">
    <property type="protein sequence ID" value="PZQ77613.1"/>
    <property type="molecule type" value="Genomic_DNA"/>
</dbReference>
<feature type="domain" description="EAL" evidence="2">
    <location>
        <begin position="159"/>
        <end position="411"/>
    </location>
</feature>
<sequence>MQQIETAFRISAQPVPAETAFRGAFVYASNILRVREAFGQSVAREFIARIIGRLGASTSDPAQQIVAIGDDCLVLWLRPDEGATEHVLENLMVLGGTEPICIDGHDLVPALHAGWTELRAAAPRPLSADESSYVLYASASCSALHVGMWRGHAERFRSDMQIAASVARMYAADGVDCEWQGVVSPYSPLSILYWRGVPRPSKEIIDVHVASHEVFMLSLERLGLTRLADRAQALRVFGRLLEDPSLRLACRISSMSVRHDSYWSQLFALLKAHPSAAGRFTLEISGRTALPSLEDARAFCEAIRQRGARIAMAGFGSGPVNLEGLQACGPQTLLLDESFVVRSRHNQDAARTLRDMIRICSHLAEQIVVAGVENERDYSNALRAGARWTCGRFVNGPSADPAQTHARKGEETWSASDSPFSVRGMPARRTPRAEGACHATPAVIPWGFAG</sequence>
<dbReference type="AlphaFoldDB" id="A0A2W5SDD3"/>
<dbReference type="PANTHER" id="PTHR33121:SF23">
    <property type="entry name" value="CYCLIC DI-GMP PHOSPHODIESTERASE PDEB"/>
    <property type="match status" value="1"/>
</dbReference>
<protein>
    <recommendedName>
        <fullName evidence="2">EAL domain-containing protein</fullName>
    </recommendedName>
</protein>
<dbReference type="GO" id="GO:0071111">
    <property type="term" value="F:cyclic-guanylate-specific phosphodiesterase activity"/>
    <property type="evidence" value="ECO:0007669"/>
    <property type="project" value="InterPro"/>
</dbReference>
<feature type="region of interest" description="Disordered" evidence="1">
    <location>
        <begin position="399"/>
        <end position="434"/>
    </location>
</feature>
<reference evidence="3 4" key="1">
    <citation type="submission" date="2017-08" db="EMBL/GenBank/DDBJ databases">
        <title>Infants hospitalized years apart are colonized by the same room-sourced microbial strains.</title>
        <authorList>
            <person name="Brooks B."/>
            <person name="Olm M.R."/>
            <person name="Firek B.A."/>
            <person name="Baker R."/>
            <person name="Thomas B.C."/>
            <person name="Morowitz M.J."/>
            <person name="Banfield J.F."/>
        </authorList>
    </citation>
    <scope>NUCLEOTIDE SEQUENCE [LARGE SCALE GENOMIC DNA]</scope>
    <source>
        <strain evidence="3">S2_005_003_R2_41</strain>
    </source>
</reference>
<gene>
    <name evidence="3" type="ORF">DI563_03065</name>
</gene>
<evidence type="ECO:0000259" key="2">
    <source>
        <dbReference type="PROSITE" id="PS50883"/>
    </source>
</evidence>
<name>A0A2W5SDD3_VARPD</name>
<dbReference type="PROSITE" id="PS50883">
    <property type="entry name" value="EAL"/>
    <property type="match status" value="1"/>
</dbReference>
<evidence type="ECO:0000256" key="1">
    <source>
        <dbReference type="SAM" id="MobiDB-lite"/>
    </source>
</evidence>
<evidence type="ECO:0000313" key="3">
    <source>
        <dbReference type="EMBL" id="PZQ77613.1"/>
    </source>
</evidence>
<dbReference type="Gene3D" id="3.20.20.450">
    <property type="entry name" value="EAL domain"/>
    <property type="match status" value="1"/>
</dbReference>
<proteinExistence type="predicted"/>
<dbReference type="CDD" id="cd01948">
    <property type="entry name" value="EAL"/>
    <property type="match status" value="1"/>
</dbReference>
<dbReference type="SMART" id="SM00052">
    <property type="entry name" value="EAL"/>
    <property type="match status" value="1"/>
</dbReference>
<dbReference type="InterPro" id="IPR001633">
    <property type="entry name" value="EAL_dom"/>
</dbReference>
<dbReference type="InterPro" id="IPR035919">
    <property type="entry name" value="EAL_sf"/>
</dbReference>
<accession>A0A2W5SDD3</accession>
<dbReference type="SUPFAM" id="SSF141868">
    <property type="entry name" value="EAL domain-like"/>
    <property type="match status" value="1"/>
</dbReference>
<dbReference type="InterPro" id="IPR050706">
    <property type="entry name" value="Cyclic-di-GMP_PDE-like"/>
</dbReference>
<dbReference type="PANTHER" id="PTHR33121">
    <property type="entry name" value="CYCLIC DI-GMP PHOSPHODIESTERASE PDEF"/>
    <property type="match status" value="1"/>
</dbReference>
<evidence type="ECO:0000313" key="4">
    <source>
        <dbReference type="Proteomes" id="UP000249135"/>
    </source>
</evidence>
<comment type="caution">
    <text evidence="3">The sequence shown here is derived from an EMBL/GenBank/DDBJ whole genome shotgun (WGS) entry which is preliminary data.</text>
</comment>
<dbReference type="Proteomes" id="UP000249135">
    <property type="component" value="Unassembled WGS sequence"/>
</dbReference>
<dbReference type="Pfam" id="PF00563">
    <property type="entry name" value="EAL"/>
    <property type="match status" value="1"/>
</dbReference>
<organism evidence="3 4">
    <name type="scientific">Variovorax paradoxus</name>
    <dbReference type="NCBI Taxonomy" id="34073"/>
    <lineage>
        <taxon>Bacteria</taxon>
        <taxon>Pseudomonadati</taxon>
        <taxon>Pseudomonadota</taxon>
        <taxon>Betaproteobacteria</taxon>
        <taxon>Burkholderiales</taxon>
        <taxon>Comamonadaceae</taxon>
        <taxon>Variovorax</taxon>
    </lineage>
</organism>